<dbReference type="EMBL" id="JAEKPD010000002">
    <property type="protein sequence ID" value="MBJ3762006.1"/>
    <property type="molecule type" value="Genomic_DNA"/>
</dbReference>
<comment type="caution">
    <text evidence="1">The sequence shown here is derived from an EMBL/GenBank/DDBJ whole genome shotgun (WGS) entry which is preliminary data.</text>
</comment>
<evidence type="ECO:0000313" key="1">
    <source>
        <dbReference type="EMBL" id="MBJ3762006.1"/>
    </source>
</evidence>
<dbReference type="Pfam" id="PF13591">
    <property type="entry name" value="MerR_2"/>
    <property type="match status" value="1"/>
</dbReference>
<evidence type="ECO:0000313" key="2">
    <source>
        <dbReference type="Proteomes" id="UP000642488"/>
    </source>
</evidence>
<dbReference type="RefSeq" id="WP_198915165.1">
    <property type="nucleotide sequence ID" value="NZ_JAEKPD010000002.1"/>
</dbReference>
<keyword evidence="2" id="KW-1185">Reference proteome</keyword>
<name>A0A934IAE2_9RHOB</name>
<evidence type="ECO:0008006" key="3">
    <source>
        <dbReference type="Google" id="ProtNLM"/>
    </source>
</evidence>
<gene>
    <name evidence="1" type="ORF">ILP92_04500</name>
</gene>
<dbReference type="AlphaFoldDB" id="A0A934IAE2"/>
<sequence>MAKENTLIPMSEVVATLSLTDLCRISGSPADWIIELVHEGILEPVGAGKAAWRFESSSVTVIHRVRRLQGDLGINLPGVALALSLAAENAQLKRRLSQVESKMAIPIQMPPAKR</sequence>
<dbReference type="Gene3D" id="1.10.1660.10">
    <property type="match status" value="1"/>
</dbReference>
<dbReference type="Proteomes" id="UP000642488">
    <property type="component" value="Unassembled WGS sequence"/>
</dbReference>
<protein>
    <recommendedName>
        <fullName evidence="3">Chaperone modulatory protein CbpM</fullName>
    </recommendedName>
</protein>
<reference evidence="1" key="1">
    <citation type="submission" date="2020-12" db="EMBL/GenBank/DDBJ databases">
        <title>Bacterial taxonomy.</title>
        <authorList>
            <person name="Pan X."/>
        </authorList>
    </citation>
    <scope>NUCLEOTIDE SEQUENCE</scope>
    <source>
        <strain evidence="1">KCTC 52957</strain>
    </source>
</reference>
<accession>A0A934IAE2</accession>
<proteinExistence type="predicted"/>
<organism evidence="1 2">
    <name type="scientific">Palleronia pontilimi</name>
    <dbReference type="NCBI Taxonomy" id="1964209"/>
    <lineage>
        <taxon>Bacteria</taxon>
        <taxon>Pseudomonadati</taxon>
        <taxon>Pseudomonadota</taxon>
        <taxon>Alphaproteobacteria</taxon>
        <taxon>Rhodobacterales</taxon>
        <taxon>Roseobacteraceae</taxon>
        <taxon>Palleronia</taxon>
    </lineage>
</organism>